<sequence length="323" mass="34897">MGFELSAGYQNILIVAVLCALVAFISTYSMMPRLINKLKEANVVGKDIHKVSRPLVAEMGGIGILFGFTIGMFIGIYLFPELQYELIVTLLVILLVGIVGMVDDLVMLSSKEKLLLLFLAGLPLIWVAPPEVGILYLILMPISVSIASNLTNMLAGLNGIESGLGAIAMISLTASCIIMGKNDVSIITMAMLGALLAFLIYNRHPSRVFPGDVGTLIIGATIAAVAFIGRIKIIALIVLLPNIIDGILKFYSAGVVERQNHAPTEVREDGRLLVPPNGFKSLIRWILKRPMKEKNVVIIIWIIGILFGALGILLAFILPLDPV</sequence>
<dbReference type="PANTHER" id="PTHR22926:SF3">
    <property type="entry name" value="UNDECAPRENYL-PHOSPHATE ALPHA-N-ACETYLGLUCOSAMINYL 1-PHOSPHATE TRANSFERASE"/>
    <property type="match status" value="1"/>
</dbReference>
<organism evidence="8 9">
    <name type="scientific">Methanobacterium alkalithermotolerans</name>
    <dbReference type="NCBI Taxonomy" id="2731220"/>
    <lineage>
        <taxon>Archaea</taxon>
        <taxon>Methanobacteriati</taxon>
        <taxon>Methanobacteriota</taxon>
        <taxon>Methanomada group</taxon>
        <taxon>Methanobacteria</taxon>
        <taxon>Methanobacteriales</taxon>
        <taxon>Methanobacteriaceae</taxon>
        <taxon>Methanobacterium</taxon>
    </lineage>
</organism>
<reference evidence="8" key="1">
    <citation type="submission" date="2020-07" db="EMBL/GenBank/DDBJ databases">
        <title>Methanobacterium. sp. MethCan genome.</title>
        <authorList>
            <person name="Postec A."/>
            <person name="Quemeneur M."/>
        </authorList>
    </citation>
    <scope>NUCLEOTIDE SEQUENCE</scope>
    <source>
        <strain evidence="8">MethCAN</strain>
    </source>
</reference>
<gene>
    <name evidence="8" type="ORF">HYG87_09785</name>
</gene>
<keyword evidence="9" id="KW-1185">Reference proteome</keyword>
<keyword evidence="5 7" id="KW-1133">Transmembrane helix</keyword>
<feature type="transmembrane region" description="Helical" evidence="7">
    <location>
        <begin position="55"/>
        <end position="78"/>
    </location>
</feature>
<feature type="transmembrane region" description="Helical" evidence="7">
    <location>
        <begin position="114"/>
        <end position="139"/>
    </location>
</feature>
<dbReference type="CDD" id="cd06856">
    <property type="entry name" value="GT_GPT_archaea"/>
    <property type="match status" value="1"/>
</dbReference>
<dbReference type="GO" id="GO:0071555">
    <property type="term" value="P:cell wall organization"/>
    <property type="evidence" value="ECO:0007669"/>
    <property type="project" value="TreeGrafter"/>
</dbReference>
<evidence type="ECO:0000256" key="4">
    <source>
        <dbReference type="ARBA" id="ARBA00022692"/>
    </source>
</evidence>
<dbReference type="EMBL" id="CP058560">
    <property type="protein sequence ID" value="QUH24027.1"/>
    <property type="molecule type" value="Genomic_DNA"/>
</dbReference>
<evidence type="ECO:0000256" key="1">
    <source>
        <dbReference type="ARBA" id="ARBA00004651"/>
    </source>
</evidence>
<keyword evidence="4 7" id="KW-0812">Transmembrane</keyword>
<keyword evidence="6 7" id="KW-0472">Membrane</keyword>
<evidence type="ECO:0000256" key="7">
    <source>
        <dbReference type="SAM" id="Phobius"/>
    </source>
</evidence>
<feature type="transmembrane region" description="Helical" evidence="7">
    <location>
        <begin position="12"/>
        <end position="35"/>
    </location>
</feature>
<accession>A0A8T8K7M8</accession>
<feature type="transmembrane region" description="Helical" evidence="7">
    <location>
        <begin position="159"/>
        <end position="177"/>
    </location>
</feature>
<evidence type="ECO:0000256" key="3">
    <source>
        <dbReference type="ARBA" id="ARBA00022679"/>
    </source>
</evidence>
<feature type="transmembrane region" description="Helical" evidence="7">
    <location>
        <begin position="184"/>
        <end position="201"/>
    </location>
</feature>
<evidence type="ECO:0000313" key="8">
    <source>
        <dbReference type="EMBL" id="QUH24027.1"/>
    </source>
</evidence>
<dbReference type="GO" id="GO:0005886">
    <property type="term" value="C:plasma membrane"/>
    <property type="evidence" value="ECO:0007669"/>
    <property type="project" value="UniProtKB-SubCell"/>
</dbReference>
<dbReference type="GO" id="GO:0016780">
    <property type="term" value="F:phosphotransferase activity, for other substituted phosphate groups"/>
    <property type="evidence" value="ECO:0007669"/>
    <property type="project" value="InterPro"/>
</dbReference>
<feature type="transmembrane region" description="Helical" evidence="7">
    <location>
        <begin position="84"/>
        <end position="102"/>
    </location>
</feature>
<feature type="transmembrane region" description="Helical" evidence="7">
    <location>
        <begin position="213"/>
        <end position="240"/>
    </location>
</feature>
<dbReference type="GO" id="GO:0044038">
    <property type="term" value="P:cell wall macromolecule biosynthetic process"/>
    <property type="evidence" value="ECO:0007669"/>
    <property type="project" value="TreeGrafter"/>
</dbReference>
<keyword evidence="3" id="KW-0808">Transferase</keyword>
<evidence type="ECO:0000313" key="9">
    <source>
        <dbReference type="Proteomes" id="UP000681041"/>
    </source>
</evidence>
<dbReference type="KEGG" id="meme:HYG87_09785"/>
<evidence type="ECO:0000256" key="2">
    <source>
        <dbReference type="ARBA" id="ARBA00022475"/>
    </source>
</evidence>
<dbReference type="PANTHER" id="PTHR22926">
    <property type="entry name" value="PHOSPHO-N-ACETYLMURAMOYL-PENTAPEPTIDE-TRANSFERASE"/>
    <property type="match status" value="1"/>
</dbReference>
<feature type="transmembrane region" description="Helical" evidence="7">
    <location>
        <begin position="296"/>
        <end position="318"/>
    </location>
</feature>
<evidence type="ECO:0000256" key="6">
    <source>
        <dbReference type="ARBA" id="ARBA00023136"/>
    </source>
</evidence>
<evidence type="ECO:0000256" key="5">
    <source>
        <dbReference type="ARBA" id="ARBA00022989"/>
    </source>
</evidence>
<name>A0A8T8K7M8_9EURY</name>
<dbReference type="InterPro" id="IPR000715">
    <property type="entry name" value="Glycosyl_transferase_4"/>
</dbReference>
<dbReference type="AlphaFoldDB" id="A0A8T8K7M8"/>
<dbReference type="Proteomes" id="UP000681041">
    <property type="component" value="Chromosome"/>
</dbReference>
<proteinExistence type="predicted"/>
<dbReference type="Pfam" id="PF00953">
    <property type="entry name" value="Glycos_transf_4"/>
    <property type="match status" value="1"/>
</dbReference>
<dbReference type="OrthoDB" id="34534at2157"/>
<protein>
    <submittedName>
        <fullName evidence="8">Multidrug transporter</fullName>
    </submittedName>
</protein>
<comment type="subcellular location">
    <subcellularLocation>
        <location evidence="1">Cell membrane</location>
        <topology evidence="1">Multi-pass membrane protein</topology>
    </subcellularLocation>
</comment>
<keyword evidence="2" id="KW-1003">Cell membrane</keyword>